<dbReference type="AlphaFoldDB" id="A0A6F9DKW7"/>
<dbReference type="InterPro" id="IPR011009">
    <property type="entry name" value="Kinase-like_dom_sf"/>
</dbReference>
<dbReference type="Pfam" id="PF00069">
    <property type="entry name" value="Pkinase"/>
    <property type="match status" value="1"/>
</dbReference>
<dbReference type="GO" id="GO:0005524">
    <property type="term" value="F:ATP binding"/>
    <property type="evidence" value="ECO:0007669"/>
    <property type="project" value="InterPro"/>
</dbReference>
<keyword evidence="2" id="KW-0418">Kinase</keyword>
<dbReference type="PANTHER" id="PTHR44329:SF291">
    <property type="entry name" value="PROTEIN KINASE DOMAIN-CONTAINING PROTEIN"/>
    <property type="match status" value="1"/>
</dbReference>
<evidence type="ECO:0000313" key="2">
    <source>
        <dbReference type="EMBL" id="CAB3263626.1"/>
    </source>
</evidence>
<keyword evidence="2" id="KW-0808">Transferase</keyword>
<dbReference type="SUPFAM" id="SSF56112">
    <property type="entry name" value="Protein kinase-like (PK-like)"/>
    <property type="match status" value="1"/>
</dbReference>
<organism evidence="2">
    <name type="scientific">Phallusia mammillata</name>
    <dbReference type="NCBI Taxonomy" id="59560"/>
    <lineage>
        <taxon>Eukaryota</taxon>
        <taxon>Metazoa</taxon>
        <taxon>Chordata</taxon>
        <taxon>Tunicata</taxon>
        <taxon>Ascidiacea</taxon>
        <taxon>Phlebobranchia</taxon>
        <taxon>Ascidiidae</taxon>
        <taxon>Phallusia</taxon>
    </lineage>
</organism>
<name>A0A6F9DKW7_9ASCI</name>
<reference evidence="2" key="1">
    <citation type="submission" date="2020-04" db="EMBL/GenBank/DDBJ databases">
        <authorList>
            <person name="Neveu A P."/>
        </authorList>
    </citation>
    <scope>NUCLEOTIDE SEQUENCE</scope>
    <source>
        <tissue evidence="2">Whole embryo</tissue>
    </source>
</reference>
<dbReference type="PROSITE" id="PS50011">
    <property type="entry name" value="PROTEIN_KINASE_DOM"/>
    <property type="match status" value="1"/>
</dbReference>
<dbReference type="EMBL" id="LR787764">
    <property type="protein sequence ID" value="CAB3263626.1"/>
    <property type="molecule type" value="mRNA"/>
</dbReference>
<accession>A0A6F9DKW7</accession>
<feature type="domain" description="Protein kinase" evidence="1">
    <location>
        <begin position="1"/>
        <end position="212"/>
    </location>
</feature>
<dbReference type="PANTHER" id="PTHR44329">
    <property type="entry name" value="SERINE/THREONINE-PROTEIN KINASE TNNI3K-RELATED"/>
    <property type="match status" value="1"/>
</dbReference>
<dbReference type="Gene3D" id="1.10.510.10">
    <property type="entry name" value="Transferase(Phosphotransferase) domain 1"/>
    <property type="match status" value="1"/>
</dbReference>
<dbReference type="InterPro" id="IPR008271">
    <property type="entry name" value="Ser/Thr_kinase_AS"/>
</dbReference>
<dbReference type="PROSITE" id="PS00108">
    <property type="entry name" value="PROTEIN_KINASE_ST"/>
    <property type="match status" value="1"/>
</dbReference>
<proteinExistence type="evidence at transcript level"/>
<gene>
    <name evidence="2" type="primary">Map3k20-001</name>
</gene>
<sequence>MEYIDGGSLHEFLFSEKIPKMSLELGLCIVQQLTSGLDYLHSYKEDIVLCHGDLKPSNVLLTLAFVVKLADFGSTNVHDAEGNRGGSVMFKSVKIQESSQYTLSHVAPEFLKHVYGPRFPSMDIYSLSMIIYEIFTRKPVYHGARQLPLYTNLLEGKLRPDIHVLDEIEKQHDNQTLLGFLKHTMTQCWDCNPQKRPTSKEICKQATDHLKLCNGLEIHHEWKLLSKRLGRKPLPYLPNDATVDLTHFDRDFIGAKVTESPHKDDVLTASTEKPRLPVSTQVPGSSTVKEDRQPTSLQKGCSFVDHLTKSCDKVIEMVNANVDDETVDRKCTNILERMKNKLPTRNQFPLMIKCIEIASSLKSRSMFSLSIEFLKISANLYKLLRVGSNEQQYCLGKMSATCRNLADDMGKEFQDDDVRDNILPLLVGALYEVRNGTIDPAEKINTCHNILKHFIHVCNSIHDYTHAKEAAKICQSTLLTTMSSPVKPNKIQRGQFCDCIGDVYFKLKNNPQALAMYRQAMDNLISSPSWTNTAKNQDQYIASIQDKIENLDLGDEVFEPETEDTVHTSSVIHL</sequence>
<protein>
    <submittedName>
        <fullName evidence="2">CBL-interacting protein kinase 33-like</fullName>
    </submittedName>
</protein>
<dbReference type="GO" id="GO:0004706">
    <property type="term" value="F:JUN kinase kinase kinase activity"/>
    <property type="evidence" value="ECO:0007669"/>
    <property type="project" value="TreeGrafter"/>
</dbReference>
<dbReference type="InterPro" id="IPR051681">
    <property type="entry name" value="Ser/Thr_Kinases-Pseudokinases"/>
</dbReference>
<evidence type="ECO:0000259" key="1">
    <source>
        <dbReference type="PROSITE" id="PS50011"/>
    </source>
</evidence>
<dbReference type="InterPro" id="IPR000719">
    <property type="entry name" value="Prot_kinase_dom"/>
</dbReference>
<dbReference type="SMART" id="SM00220">
    <property type="entry name" value="S_TKc"/>
    <property type="match status" value="1"/>
</dbReference>